<feature type="compositionally biased region" description="Basic and acidic residues" evidence="1">
    <location>
        <begin position="198"/>
        <end position="209"/>
    </location>
</feature>
<evidence type="ECO:0000313" key="2">
    <source>
        <dbReference type="EMBL" id="OEU05744.1"/>
    </source>
</evidence>
<organism evidence="2 3">
    <name type="scientific">Fragilariopsis cylindrus CCMP1102</name>
    <dbReference type="NCBI Taxonomy" id="635003"/>
    <lineage>
        <taxon>Eukaryota</taxon>
        <taxon>Sar</taxon>
        <taxon>Stramenopiles</taxon>
        <taxon>Ochrophyta</taxon>
        <taxon>Bacillariophyta</taxon>
        <taxon>Bacillariophyceae</taxon>
        <taxon>Bacillariophycidae</taxon>
        <taxon>Bacillariales</taxon>
        <taxon>Bacillariaceae</taxon>
        <taxon>Fragilariopsis</taxon>
    </lineage>
</organism>
<evidence type="ECO:0000313" key="3">
    <source>
        <dbReference type="Proteomes" id="UP000095751"/>
    </source>
</evidence>
<dbReference type="EMBL" id="KV784490">
    <property type="protein sequence ID" value="OEU05744.1"/>
    <property type="molecule type" value="Genomic_DNA"/>
</dbReference>
<keyword evidence="3" id="KW-1185">Reference proteome</keyword>
<feature type="compositionally biased region" description="Polar residues" evidence="1">
    <location>
        <begin position="50"/>
        <end position="99"/>
    </location>
</feature>
<dbReference type="Proteomes" id="UP000095751">
    <property type="component" value="Unassembled WGS sequence"/>
</dbReference>
<reference evidence="2 3" key="1">
    <citation type="submission" date="2016-09" db="EMBL/GenBank/DDBJ databases">
        <title>Extensive genetic diversity and differential bi-allelic expression allows diatom success in the polar Southern Ocean.</title>
        <authorList>
            <consortium name="DOE Joint Genome Institute"/>
            <person name="Mock T."/>
            <person name="Otillar R.P."/>
            <person name="Strauss J."/>
            <person name="Dupont C."/>
            <person name="Frickenhaus S."/>
            <person name="Maumus F."/>
            <person name="Mcmullan M."/>
            <person name="Sanges R."/>
            <person name="Schmutz J."/>
            <person name="Toseland A."/>
            <person name="Valas R."/>
            <person name="Veluchamy A."/>
            <person name="Ward B.J."/>
            <person name="Allen A."/>
            <person name="Barry K."/>
            <person name="Falciatore A."/>
            <person name="Ferrante M."/>
            <person name="Fortunato A.E."/>
            <person name="Gloeckner G."/>
            <person name="Gruber A."/>
            <person name="Hipkin R."/>
            <person name="Janech M."/>
            <person name="Kroth P."/>
            <person name="Leese F."/>
            <person name="Lindquist E."/>
            <person name="Lyon B.R."/>
            <person name="Martin J."/>
            <person name="Mayer C."/>
            <person name="Parker M."/>
            <person name="Quesneville H."/>
            <person name="Raymond J."/>
            <person name="Uhlig C."/>
            <person name="Valentin K.U."/>
            <person name="Worden A.Z."/>
            <person name="Armbrust E.V."/>
            <person name="Bowler C."/>
            <person name="Green B."/>
            <person name="Moulton V."/>
            <person name="Van Oosterhout C."/>
            <person name="Grigoriev I."/>
        </authorList>
    </citation>
    <scope>NUCLEOTIDE SEQUENCE [LARGE SCALE GENOMIC DNA]</scope>
    <source>
        <strain evidence="2 3">CCMP1102</strain>
    </source>
</reference>
<dbReference type="AlphaFoldDB" id="A0A1E7EIM5"/>
<feature type="compositionally biased region" description="Polar residues" evidence="1">
    <location>
        <begin position="121"/>
        <end position="195"/>
    </location>
</feature>
<protein>
    <submittedName>
        <fullName evidence="2">Uncharacterized protein</fullName>
    </submittedName>
</protein>
<feature type="region of interest" description="Disordered" evidence="1">
    <location>
        <begin position="1"/>
        <end position="211"/>
    </location>
</feature>
<dbReference type="InParanoid" id="A0A1E7EIM5"/>
<gene>
    <name evidence="2" type="ORF">FRACYDRAFT_258447</name>
</gene>
<evidence type="ECO:0000256" key="1">
    <source>
        <dbReference type="SAM" id="MobiDB-lite"/>
    </source>
</evidence>
<proteinExistence type="predicted"/>
<dbReference type="KEGG" id="fcy:FRACYDRAFT_258447"/>
<accession>A0A1E7EIM5</accession>
<name>A0A1E7EIM5_9STRA</name>
<sequence>MNCNSDTHPAPPVSPETDDDTTEKLAGEDITEESIEVEKPKKRVFIVSKVETNTNSDDNNSHQYPSAEQPLEASSDSCGQKTQTAEALLSSEATVSLTEISEDQISEEPQNLGDDPPVAICTTTTSTNAGKSNKVNGDSNANHTTTTSNISGLSNTSRPKPLDKNSSSRALSTPVSTFDTGSIGSLPSALDSSVGRSDAPKNRMEKDDPSLIETRSLPINISASTAYRNISCTKNRIVFRVRTMHKPERNFRNRNSAAAAAAATATVG</sequence>